<dbReference type="Proteomes" id="UP000305948">
    <property type="component" value="Unassembled WGS sequence"/>
</dbReference>
<proteinExistence type="predicted"/>
<evidence type="ECO:0000256" key="6">
    <source>
        <dbReference type="SAM" id="SignalP"/>
    </source>
</evidence>
<evidence type="ECO:0000256" key="1">
    <source>
        <dbReference type="ARBA" id="ARBA00004141"/>
    </source>
</evidence>
<feature type="transmembrane region" description="Helical" evidence="5">
    <location>
        <begin position="100"/>
        <end position="124"/>
    </location>
</feature>
<feature type="transmembrane region" description="Helical" evidence="5">
    <location>
        <begin position="220"/>
        <end position="239"/>
    </location>
</feature>
<comment type="subcellular location">
    <subcellularLocation>
        <location evidence="1">Membrane</location>
        <topology evidence="1">Multi-pass membrane protein</topology>
    </subcellularLocation>
</comment>
<keyword evidence="4 5" id="KW-0472">Membrane</keyword>
<feature type="transmembrane region" description="Helical" evidence="5">
    <location>
        <begin position="69"/>
        <end position="88"/>
    </location>
</feature>
<keyword evidence="2 5" id="KW-0812">Transmembrane</keyword>
<name>A0A5C3MKG5_9AGAM</name>
<dbReference type="STRING" id="5364.A0A5C3MKG5"/>
<evidence type="ECO:0000256" key="3">
    <source>
        <dbReference type="ARBA" id="ARBA00022989"/>
    </source>
</evidence>
<dbReference type="EMBL" id="ML213536">
    <property type="protein sequence ID" value="TFK45804.1"/>
    <property type="molecule type" value="Genomic_DNA"/>
</dbReference>
<feature type="signal peptide" evidence="6">
    <location>
        <begin position="1"/>
        <end position="20"/>
    </location>
</feature>
<feature type="transmembrane region" description="Helical" evidence="5">
    <location>
        <begin position="259"/>
        <end position="278"/>
    </location>
</feature>
<sequence>MTCHTRIILPLLLLAGRALADDSDSADVPLVFKVLHYYPNKAAAVIFAGLYLITGLVIFRHVRSYGDSWGMCLPIGIICMVIGYTVRFVEVISDSFKDSIGMYSFQTFFILCSPAAFLAFNYTLYGRVVVQCIGSQYSIIRPERIAKIFVISDVTTFFLQAIGGGLSATSNANMTKLGTKLAIVGLVAQGVSYAFFLFVVMTTHRRYISSHSAHARYHEVWWNVMWLLYFSSVPIMIRSIYRIAEFAQGSSGYLVTHEIFFYGLDGLPLLIAVLCYAVRWPGQYITETSETYKMNLGSSISVV</sequence>
<feature type="chain" id="PRO_5022851987" evidence="6">
    <location>
        <begin position="21"/>
        <end position="303"/>
    </location>
</feature>
<gene>
    <name evidence="7" type="ORF">OE88DRAFT_1082151</name>
</gene>
<evidence type="ECO:0000256" key="2">
    <source>
        <dbReference type="ARBA" id="ARBA00022692"/>
    </source>
</evidence>
<reference evidence="7 8" key="1">
    <citation type="journal article" date="2019" name="Nat. Ecol. Evol.">
        <title>Megaphylogeny resolves global patterns of mushroom evolution.</title>
        <authorList>
            <person name="Varga T."/>
            <person name="Krizsan K."/>
            <person name="Foldi C."/>
            <person name="Dima B."/>
            <person name="Sanchez-Garcia M."/>
            <person name="Sanchez-Ramirez S."/>
            <person name="Szollosi G.J."/>
            <person name="Szarkandi J.G."/>
            <person name="Papp V."/>
            <person name="Albert L."/>
            <person name="Andreopoulos W."/>
            <person name="Angelini C."/>
            <person name="Antonin V."/>
            <person name="Barry K.W."/>
            <person name="Bougher N.L."/>
            <person name="Buchanan P."/>
            <person name="Buyck B."/>
            <person name="Bense V."/>
            <person name="Catcheside P."/>
            <person name="Chovatia M."/>
            <person name="Cooper J."/>
            <person name="Damon W."/>
            <person name="Desjardin D."/>
            <person name="Finy P."/>
            <person name="Geml J."/>
            <person name="Haridas S."/>
            <person name="Hughes K."/>
            <person name="Justo A."/>
            <person name="Karasinski D."/>
            <person name="Kautmanova I."/>
            <person name="Kiss B."/>
            <person name="Kocsube S."/>
            <person name="Kotiranta H."/>
            <person name="LaButti K.M."/>
            <person name="Lechner B.E."/>
            <person name="Liimatainen K."/>
            <person name="Lipzen A."/>
            <person name="Lukacs Z."/>
            <person name="Mihaltcheva S."/>
            <person name="Morgado L.N."/>
            <person name="Niskanen T."/>
            <person name="Noordeloos M.E."/>
            <person name="Ohm R.A."/>
            <person name="Ortiz-Santana B."/>
            <person name="Ovrebo C."/>
            <person name="Racz N."/>
            <person name="Riley R."/>
            <person name="Savchenko A."/>
            <person name="Shiryaev A."/>
            <person name="Soop K."/>
            <person name="Spirin V."/>
            <person name="Szebenyi C."/>
            <person name="Tomsovsky M."/>
            <person name="Tulloss R.E."/>
            <person name="Uehling J."/>
            <person name="Grigoriev I.V."/>
            <person name="Vagvolgyi C."/>
            <person name="Papp T."/>
            <person name="Martin F.M."/>
            <person name="Miettinen O."/>
            <person name="Hibbett D.S."/>
            <person name="Nagy L.G."/>
        </authorList>
    </citation>
    <scope>NUCLEOTIDE SEQUENCE [LARGE SCALE GENOMIC DNA]</scope>
    <source>
        <strain evidence="7 8">OMC1185</strain>
    </source>
</reference>
<accession>A0A5C3MKG5</accession>
<feature type="transmembrane region" description="Helical" evidence="5">
    <location>
        <begin position="181"/>
        <end position="200"/>
    </location>
</feature>
<dbReference type="PANTHER" id="PTHR31465">
    <property type="entry name" value="PROTEIN RTA1-RELATED"/>
    <property type="match status" value="1"/>
</dbReference>
<feature type="transmembrane region" description="Helical" evidence="5">
    <location>
        <begin position="145"/>
        <end position="169"/>
    </location>
</feature>
<dbReference type="PANTHER" id="PTHR31465:SF1">
    <property type="entry name" value="PROTEIN RTA1-RELATED"/>
    <property type="match status" value="1"/>
</dbReference>
<evidence type="ECO:0000256" key="5">
    <source>
        <dbReference type="SAM" id="Phobius"/>
    </source>
</evidence>
<dbReference type="InterPro" id="IPR007568">
    <property type="entry name" value="RTA1"/>
</dbReference>
<keyword evidence="3 5" id="KW-1133">Transmembrane helix</keyword>
<organism evidence="7 8">
    <name type="scientific">Heliocybe sulcata</name>
    <dbReference type="NCBI Taxonomy" id="5364"/>
    <lineage>
        <taxon>Eukaryota</taxon>
        <taxon>Fungi</taxon>
        <taxon>Dikarya</taxon>
        <taxon>Basidiomycota</taxon>
        <taxon>Agaricomycotina</taxon>
        <taxon>Agaricomycetes</taxon>
        <taxon>Gloeophyllales</taxon>
        <taxon>Gloeophyllaceae</taxon>
        <taxon>Heliocybe</taxon>
    </lineage>
</organism>
<dbReference type="OrthoDB" id="3358017at2759"/>
<dbReference type="AlphaFoldDB" id="A0A5C3MKG5"/>
<dbReference type="GO" id="GO:0016020">
    <property type="term" value="C:membrane"/>
    <property type="evidence" value="ECO:0007669"/>
    <property type="project" value="UniProtKB-SubCell"/>
</dbReference>
<evidence type="ECO:0000313" key="8">
    <source>
        <dbReference type="Proteomes" id="UP000305948"/>
    </source>
</evidence>
<evidence type="ECO:0000256" key="4">
    <source>
        <dbReference type="ARBA" id="ARBA00023136"/>
    </source>
</evidence>
<evidence type="ECO:0000313" key="7">
    <source>
        <dbReference type="EMBL" id="TFK45804.1"/>
    </source>
</evidence>
<keyword evidence="8" id="KW-1185">Reference proteome</keyword>
<feature type="transmembrane region" description="Helical" evidence="5">
    <location>
        <begin position="44"/>
        <end position="62"/>
    </location>
</feature>
<dbReference type="Pfam" id="PF04479">
    <property type="entry name" value="RTA1"/>
    <property type="match status" value="1"/>
</dbReference>
<keyword evidence="6" id="KW-0732">Signal</keyword>
<protein>
    <submittedName>
        <fullName evidence="7">RTA1-domain-containing protein</fullName>
    </submittedName>
</protein>